<comment type="caution">
    <text evidence="3">The sequence shown here is derived from an EMBL/GenBank/DDBJ whole genome shotgun (WGS) entry which is preliminary data.</text>
</comment>
<evidence type="ECO:0000313" key="4">
    <source>
        <dbReference type="Proteomes" id="UP000800235"/>
    </source>
</evidence>
<dbReference type="InterPro" id="IPR000571">
    <property type="entry name" value="Znf_CCCH"/>
</dbReference>
<feature type="zinc finger region" description="C3H1-type" evidence="1">
    <location>
        <begin position="31"/>
        <end position="60"/>
    </location>
</feature>
<keyword evidence="1" id="KW-0863">Zinc-finger</keyword>
<keyword evidence="1" id="KW-0479">Metal-binding</keyword>
<name>A0A9P4U0Q2_9PEZI</name>
<keyword evidence="1" id="KW-0862">Zinc</keyword>
<evidence type="ECO:0000313" key="3">
    <source>
        <dbReference type="EMBL" id="KAF2432681.1"/>
    </source>
</evidence>
<dbReference type="GO" id="GO:0008270">
    <property type="term" value="F:zinc ion binding"/>
    <property type="evidence" value="ECO:0007669"/>
    <property type="project" value="UniProtKB-KW"/>
</dbReference>
<dbReference type="PROSITE" id="PS50103">
    <property type="entry name" value="ZF_C3H1"/>
    <property type="match status" value="1"/>
</dbReference>
<dbReference type="OrthoDB" id="5355510at2759"/>
<accession>A0A9P4U0Q2</accession>
<organism evidence="3 4">
    <name type="scientific">Tothia fuscella</name>
    <dbReference type="NCBI Taxonomy" id="1048955"/>
    <lineage>
        <taxon>Eukaryota</taxon>
        <taxon>Fungi</taxon>
        <taxon>Dikarya</taxon>
        <taxon>Ascomycota</taxon>
        <taxon>Pezizomycotina</taxon>
        <taxon>Dothideomycetes</taxon>
        <taxon>Pleosporomycetidae</taxon>
        <taxon>Venturiales</taxon>
        <taxon>Cylindrosympodiaceae</taxon>
        <taxon>Tothia</taxon>
    </lineage>
</organism>
<evidence type="ECO:0000259" key="2">
    <source>
        <dbReference type="PROSITE" id="PS50103"/>
    </source>
</evidence>
<dbReference type="AlphaFoldDB" id="A0A9P4U0Q2"/>
<reference evidence="3" key="1">
    <citation type="journal article" date="2020" name="Stud. Mycol.">
        <title>101 Dothideomycetes genomes: a test case for predicting lifestyles and emergence of pathogens.</title>
        <authorList>
            <person name="Haridas S."/>
            <person name="Albert R."/>
            <person name="Binder M."/>
            <person name="Bloem J."/>
            <person name="Labutti K."/>
            <person name="Salamov A."/>
            <person name="Andreopoulos B."/>
            <person name="Baker S."/>
            <person name="Barry K."/>
            <person name="Bills G."/>
            <person name="Bluhm B."/>
            <person name="Cannon C."/>
            <person name="Castanera R."/>
            <person name="Culley D."/>
            <person name="Daum C."/>
            <person name="Ezra D."/>
            <person name="Gonzalez J."/>
            <person name="Henrissat B."/>
            <person name="Kuo A."/>
            <person name="Liang C."/>
            <person name="Lipzen A."/>
            <person name="Lutzoni F."/>
            <person name="Magnuson J."/>
            <person name="Mondo S."/>
            <person name="Nolan M."/>
            <person name="Ohm R."/>
            <person name="Pangilinan J."/>
            <person name="Park H.-J."/>
            <person name="Ramirez L."/>
            <person name="Alfaro M."/>
            <person name="Sun H."/>
            <person name="Tritt A."/>
            <person name="Yoshinaga Y."/>
            <person name="Zwiers L.-H."/>
            <person name="Turgeon B."/>
            <person name="Goodwin S."/>
            <person name="Spatafora J."/>
            <person name="Crous P."/>
            <person name="Grigoriev I."/>
        </authorList>
    </citation>
    <scope>NUCLEOTIDE SEQUENCE</scope>
    <source>
        <strain evidence="3">CBS 130266</strain>
    </source>
</reference>
<sequence length="148" mass="16886">MGNFQSHTERPGLWSSENAALPPLRKSIAPTRKKTHCDKWIQTGTCAFSQQGCIFKHEMPDPQTLGKWFGSTSIPIWYVKRTSQAYLQLQDGVKRGLADLRERGDGDEWSKADKERVRELAVWVLGKALMEGVEDEELEGRIWDAVLR</sequence>
<dbReference type="Proteomes" id="UP000800235">
    <property type="component" value="Unassembled WGS sequence"/>
</dbReference>
<proteinExistence type="predicted"/>
<protein>
    <recommendedName>
        <fullName evidence="2">C3H1-type domain-containing protein</fullName>
    </recommendedName>
</protein>
<dbReference type="EMBL" id="MU007024">
    <property type="protein sequence ID" value="KAF2432681.1"/>
    <property type="molecule type" value="Genomic_DNA"/>
</dbReference>
<evidence type="ECO:0000256" key="1">
    <source>
        <dbReference type="PROSITE-ProRule" id="PRU00723"/>
    </source>
</evidence>
<keyword evidence="4" id="KW-1185">Reference proteome</keyword>
<feature type="domain" description="C3H1-type" evidence="2">
    <location>
        <begin position="31"/>
        <end position="60"/>
    </location>
</feature>
<gene>
    <name evidence="3" type="ORF">EJ08DRAFT_108505</name>
</gene>